<dbReference type="AlphaFoldDB" id="A0A0G0PX46"/>
<reference evidence="1 2" key="1">
    <citation type="journal article" date="2015" name="Nature">
        <title>rRNA introns, odd ribosomes, and small enigmatic genomes across a large radiation of phyla.</title>
        <authorList>
            <person name="Brown C.T."/>
            <person name="Hug L.A."/>
            <person name="Thomas B.C."/>
            <person name="Sharon I."/>
            <person name="Castelle C.J."/>
            <person name="Singh A."/>
            <person name="Wilkins M.J."/>
            <person name="Williams K.H."/>
            <person name="Banfield J.F."/>
        </authorList>
    </citation>
    <scope>NUCLEOTIDE SEQUENCE [LARGE SCALE GENOMIC DNA]</scope>
</reference>
<name>A0A0G0PX46_9BACT</name>
<dbReference type="Proteomes" id="UP000034137">
    <property type="component" value="Unassembled WGS sequence"/>
</dbReference>
<proteinExistence type="predicted"/>
<organism evidence="1 2">
    <name type="scientific">Candidatus Falkowbacteria bacterium GW2011_GWF2_39_8</name>
    <dbReference type="NCBI Taxonomy" id="1618642"/>
    <lineage>
        <taxon>Bacteria</taxon>
        <taxon>Candidatus Falkowiibacteriota</taxon>
    </lineage>
</organism>
<dbReference type="EMBL" id="LBXO01000025">
    <property type="protein sequence ID" value="KKR32714.1"/>
    <property type="molecule type" value="Genomic_DNA"/>
</dbReference>
<sequence>MENSFNQEKNDSSIEEAIIKTVAFFDMFDYPLTSWEIWKFLFDENGSGERTEVDKIIETLESTEMKRLLQQKESFYFLAGRDELISIRKARYNFADKKLNRAVFISKIFRFIPWIKFIGVVNSYGSQNLKEEGDIDLFIITAKHRIWLVRFFCVLVTKFLGLRPKSNDKKNKICLSFYMSEEKMDLSNLVLPASETKIDRVFINWLCGLNPIYDPYDTYDRFNQANEWRKKYLPNWQPILSFTKKTAATGKLYYKVVDFCLGWLESGCKNLQHSLMAKELKEKMNLDTRVVINDQLLKLHSNDKRQEYNDRYKAIFHNALNNTNGKI</sequence>
<comment type="caution">
    <text evidence="1">The sequence shown here is derived from an EMBL/GenBank/DDBJ whole genome shotgun (WGS) entry which is preliminary data.</text>
</comment>
<evidence type="ECO:0008006" key="3">
    <source>
        <dbReference type="Google" id="ProtNLM"/>
    </source>
</evidence>
<protein>
    <recommendedName>
        <fullName evidence="3">Polymerase nucleotidyl transferase domain-containing protein</fullName>
    </recommendedName>
</protein>
<evidence type="ECO:0000313" key="2">
    <source>
        <dbReference type="Proteomes" id="UP000034137"/>
    </source>
</evidence>
<accession>A0A0G0PX46</accession>
<gene>
    <name evidence="1" type="ORF">UT64_C0025G0003</name>
</gene>
<evidence type="ECO:0000313" key="1">
    <source>
        <dbReference type="EMBL" id="KKR32714.1"/>
    </source>
</evidence>